<dbReference type="Proteomes" id="UP000594454">
    <property type="component" value="Chromosome 4"/>
</dbReference>
<dbReference type="EMBL" id="LR899012">
    <property type="protein sequence ID" value="CAD7089086.1"/>
    <property type="molecule type" value="Genomic_DNA"/>
</dbReference>
<evidence type="ECO:0000256" key="1">
    <source>
        <dbReference type="ARBA" id="ARBA00022670"/>
    </source>
</evidence>
<evidence type="ECO:0000313" key="7">
    <source>
        <dbReference type="Proteomes" id="UP000594454"/>
    </source>
</evidence>
<dbReference type="InterPro" id="IPR050430">
    <property type="entry name" value="Peptidase_S1"/>
</dbReference>
<evidence type="ECO:0000256" key="2">
    <source>
        <dbReference type="ARBA" id="ARBA00022801"/>
    </source>
</evidence>
<gene>
    <name evidence="6" type="ORF">HERILL_LOCUS11664</name>
</gene>
<dbReference type="GO" id="GO:0006508">
    <property type="term" value="P:proteolysis"/>
    <property type="evidence" value="ECO:0007669"/>
    <property type="project" value="UniProtKB-KW"/>
</dbReference>
<dbReference type="Gene3D" id="2.40.10.10">
    <property type="entry name" value="Trypsin-like serine proteases"/>
    <property type="match status" value="1"/>
</dbReference>
<dbReference type="InterPro" id="IPR009003">
    <property type="entry name" value="Peptidase_S1_PA"/>
</dbReference>
<protein>
    <recommendedName>
        <fullName evidence="5">Peptidase S1 domain-containing protein</fullName>
    </recommendedName>
</protein>
<organism evidence="6 7">
    <name type="scientific">Hermetia illucens</name>
    <name type="common">Black soldier fly</name>
    <dbReference type="NCBI Taxonomy" id="343691"/>
    <lineage>
        <taxon>Eukaryota</taxon>
        <taxon>Metazoa</taxon>
        <taxon>Ecdysozoa</taxon>
        <taxon>Arthropoda</taxon>
        <taxon>Hexapoda</taxon>
        <taxon>Insecta</taxon>
        <taxon>Pterygota</taxon>
        <taxon>Neoptera</taxon>
        <taxon>Endopterygota</taxon>
        <taxon>Diptera</taxon>
        <taxon>Brachycera</taxon>
        <taxon>Stratiomyomorpha</taxon>
        <taxon>Stratiomyidae</taxon>
        <taxon>Hermetiinae</taxon>
        <taxon>Hermetia</taxon>
    </lineage>
</organism>
<evidence type="ECO:0000259" key="5">
    <source>
        <dbReference type="PROSITE" id="PS50240"/>
    </source>
</evidence>
<dbReference type="AlphaFoldDB" id="A0A7R8Z0U9"/>
<keyword evidence="3" id="KW-0720">Serine protease</keyword>
<accession>A0A7R8Z0U9</accession>
<evidence type="ECO:0000256" key="3">
    <source>
        <dbReference type="ARBA" id="ARBA00022825"/>
    </source>
</evidence>
<keyword evidence="7" id="KW-1185">Reference proteome</keyword>
<keyword evidence="2" id="KW-0378">Hydrolase</keyword>
<dbReference type="SMART" id="SM00020">
    <property type="entry name" value="Tryp_SPc"/>
    <property type="match status" value="1"/>
</dbReference>
<reference evidence="6 7" key="1">
    <citation type="submission" date="2020-11" db="EMBL/GenBank/DDBJ databases">
        <authorList>
            <person name="Wallbank WR R."/>
            <person name="Pardo Diaz C."/>
            <person name="Kozak K."/>
            <person name="Martin S."/>
            <person name="Jiggins C."/>
            <person name="Moest M."/>
            <person name="Warren A I."/>
            <person name="Generalovic N T."/>
            <person name="Byers J.R.P. K."/>
            <person name="Montejo-Kovacevich G."/>
            <person name="Yen C E."/>
        </authorList>
    </citation>
    <scope>NUCLEOTIDE SEQUENCE [LARGE SCALE GENOMIC DNA]</scope>
</reference>
<name>A0A7R8Z0U9_HERIL</name>
<dbReference type="PROSITE" id="PS50240">
    <property type="entry name" value="TRYPSIN_DOM"/>
    <property type="match status" value="1"/>
</dbReference>
<dbReference type="Pfam" id="PF00089">
    <property type="entry name" value="Trypsin"/>
    <property type="match status" value="1"/>
</dbReference>
<dbReference type="PANTHER" id="PTHR24276">
    <property type="entry name" value="POLYSERASE-RELATED"/>
    <property type="match status" value="1"/>
</dbReference>
<dbReference type="OrthoDB" id="10059102at2759"/>
<dbReference type="InParanoid" id="A0A7R8Z0U9"/>
<dbReference type="SUPFAM" id="SSF50494">
    <property type="entry name" value="Trypsin-like serine proteases"/>
    <property type="match status" value="1"/>
</dbReference>
<dbReference type="InterPro" id="IPR001254">
    <property type="entry name" value="Trypsin_dom"/>
</dbReference>
<sequence length="169" mass="18262">MLGGVISSVQKVLIHPQFDYDRRFNDVALVYLTNAFLPNGNQIATIEIANSSEMANTTMAIVSGWGKEGSNTQFSQTLKYLNVNIMQNRDCNEVLGGITDKMVCAVQSAPSGTCTGDSGDPLVIEVNAGKATKKKLIGTVSFISSGECAFGQPTAYMRMESYKSWIDTN</sequence>
<keyword evidence="1" id="KW-0645">Protease</keyword>
<dbReference type="InterPro" id="IPR043504">
    <property type="entry name" value="Peptidase_S1_PA_chymotrypsin"/>
</dbReference>
<proteinExistence type="predicted"/>
<feature type="domain" description="Peptidase S1" evidence="5">
    <location>
        <begin position="1"/>
        <end position="169"/>
    </location>
</feature>
<evidence type="ECO:0000256" key="4">
    <source>
        <dbReference type="ARBA" id="ARBA00023157"/>
    </source>
</evidence>
<dbReference type="PANTHER" id="PTHR24276:SF91">
    <property type="entry name" value="AT26814P-RELATED"/>
    <property type="match status" value="1"/>
</dbReference>
<dbReference type="GO" id="GO:0004252">
    <property type="term" value="F:serine-type endopeptidase activity"/>
    <property type="evidence" value="ECO:0007669"/>
    <property type="project" value="InterPro"/>
</dbReference>
<keyword evidence="4" id="KW-1015">Disulfide bond</keyword>
<evidence type="ECO:0000313" key="6">
    <source>
        <dbReference type="EMBL" id="CAD7089086.1"/>
    </source>
</evidence>